<keyword evidence="2" id="KW-1185">Reference proteome</keyword>
<proteinExistence type="predicted"/>
<dbReference type="EMBL" id="FNKX01000001">
    <property type="protein sequence ID" value="SDR26445.1"/>
    <property type="molecule type" value="Genomic_DNA"/>
</dbReference>
<gene>
    <name evidence="1" type="ORF">SAMN05445850_3695</name>
</gene>
<organism evidence="1 2">
    <name type="scientific">Paraburkholderia tuberum</name>
    <dbReference type="NCBI Taxonomy" id="157910"/>
    <lineage>
        <taxon>Bacteria</taxon>
        <taxon>Pseudomonadati</taxon>
        <taxon>Pseudomonadota</taxon>
        <taxon>Betaproteobacteria</taxon>
        <taxon>Burkholderiales</taxon>
        <taxon>Burkholderiaceae</taxon>
        <taxon>Paraburkholderia</taxon>
    </lineage>
</organism>
<dbReference type="Proteomes" id="UP000199365">
    <property type="component" value="Unassembled WGS sequence"/>
</dbReference>
<dbReference type="AlphaFoldDB" id="A0A1H1HLQ7"/>
<sequence>MLDGNLFVLEGAAQLLALKNQLDGIADRDPDFDVFVVIRSETDHLPLEAQRSQWLSEALARLEPEFKSSQEWASSFAPQACIDLIARFSDR</sequence>
<reference evidence="2" key="1">
    <citation type="submission" date="2016-10" db="EMBL/GenBank/DDBJ databases">
        <authorList>
            <person name="Varghese N."/>
            <person name="Submissions S."/>
        </authorList>
    </citation>
    <scope>NUCLEOTIDE SEQUENCE [LARGE SCALE GENOMIC DNA]</scope>
    <source>
        <strain evidence="2">DUS833</strain>
    </source>
</reference>
<evidence type="ECO:0000313" key="2">
    <source>
        <dbReference type="Proteomes" id="UP000199365"/>
    </source>
</evidence>
<name>A0A1H1HLQ7_9BURK</name>
<evidence type="ECO:0000313" key="1">
    <source>
        <dbReference type="EMBL" id="SDR26445.1"/>
    </source>
</evidence>
<accession>A0A1H1HLQ7</accession>
<protein>
    <submittedName>
        <fullName evidence="1">Uncharacterized protein</fullName>
    </submittedName>
</protein>